<dbReference type="AlphaFoldDB" id="A0A8H3ESI3"/>
<feature type="region of interest" description="Disordered" evidence="1">
    <location>
        <begin position="27"/>
        <end position="47"/>
    </location>
</feature>
<name>A0A8H3ESI3_9LECA</name>
<accession>A0A8H3ESI3</accession>
<reference evidence="3" key="1">
    <citation type="submission" date="2021-03" db="EMBL/GenBank/DDBJ databases">
        <authorList>
            <person name="Tagirdzhanova G."/>
        </authorList>
    </citation>
    <scope>NUCLEOTIDE SEQUENCE</scope>
</reference>
<dbReference type="EMBL" id="CAJPDT010000009">
    <property type="protein sequence ID" value="CAF9911854.1"/>
    <property type="molecule type" value="Genomic_DNA"/>
</dbReference>
<gene>
    <name evidence="3" type="ORF">IMSHALPRED_010597</name>
</gene>
<dbReference type="Gene3D" id="1.20.1440.110">
    <property type="entry name" value="acylaminoacyl peptidase"/>
    <property type="match status" value="1"/>
</dbReference>
<evidence type="ECO:0000256" key="2">
    <source>
        <dbReference type="SAM" id="SignalP"/>
    </source>
</evidence>
<protein>
    <submittedName>
        <fullName evidence="3">Uncharacterized protein</fullName>
    </submittedName>
</protein>
<feature type="compositionally biased region" description="Low complexity" evidence="1">
    <location>
        <begin position="27"/>
        <end position="44"/>
    </location>
</feature>
<organism evidence="3 4">
    <name type="scientific">Imshaugia aleurites</name>
    <dbReference type="NCBI Taxonomy" id="172621"/>
    <lineage>
        <taxon>Eukaryota</taxon>
        <taxon>Fungi</taxon>
        <taxon>Dikarya</taxon>
        <taxon>Ascomycota</taxon>
        <taxon>Pezizomycotina</taxon>
        <taxon>Lecanoromycetes</taxon>
        <taxon>OSLEUM clade</taxon>
        <taxon>Lecanoromycetidae</taxon>
        <taxon>Lecanorales</taxon>
        <taxon>Lecanorineae</taxon>
        <taxon>Parmeliaceae</taxon>
        <taxon>Imshaugia</taxon>
    </lineage>
</organism>
<sequence length="158" mass="16909">MKSFSPLLFLGIISGLGVSAAPITTSSSTASSPSSSATAPSTSSVAPLPIPVRISRSQRRRGLDSSHDNRVRKPRKLLQLIYSMATRVKAVADTIDAQPFPVAAGEAYFCIATYFCAANFFLYGNISDPRIYLLWGSQPAAFDMAISLLPVPGKRINI</sequence>
<proteinExistence type="predicted"/>
<feature type="chain" id="PRO_5034133537" evidence="2">
    <location>
        <begin position="21"/>
        <end position="158"/>
    </location>
</feature>
<evidence type="ECO:0000313" key="4">
    <source>
        <dbReference type="Proteomes" id="UP000664534"/>
    </source>
</evidence>
<dbReference type="OrthoDB" id="249703at2759"/>
<comment type="caution">
    <text evidence="3">The sequence shown here is derived from an EMBL/GenBank/DDBJ whole genome shotgun (WGS) entry which is preliminary data.</text>
</comment>
<keyword evidence="2" id="KW-0732">Signal</keyword>
<keyword evidence="4" id="KW-1185">Reference proteome</keyword>
<dbReference type="Proteomes" id="UP000664534">
    <property type="component" value="Unassembled WGS sequence"/>
</dbReference>
<evidence type="ECO:0000256" key="1">
    <source>
        <dbReference type="SAM" id="MobiDB-lite"/>
    </source>
</evidence>
<feature type="signal peptide" evidence="2">
    <location>
        <begin position="1"/>
        <end position="20"/>
    </location>
</feature>
<evidence type="ECO:0000313" key="3">
    <source>
        <dbReference type="EMBL" id="CAF9911854.1"/>
    </source>
</evidence>